<dbReference type="SUPFAM" id="SSF81321">
    <property type="entry name" value="Family A G protein-coupled receptor-like"/>
    <property type="match status" value="1"/>
</dbReference>
<keyword evidence="1" id="KW-0812">Transmembrane</keyword>
<organism evidence="2 3">
    <name type="scientific">Panagrellus redivivus</name>
    <name type="common">Microworm</name>
    <dbReference type="NCBI Taxonomy" id="6233"/>
    <lineage>
        <taxon>Eukaryota</taxon>
        <taxon>Metazoa</taxon>
        <taxon>Ecdysozoa</taxon>
        <taxon>Nematoda</taxon>
        <taxon>Chromadorea</taxon>
        <taxon>Rhabditida</taxon>
        <taxon>Tylenchina</taxon>
        <taxon>Panagrolaimomorpha</taxon>
        <taxon>Panagrolaimoidea</taxon>
        <taxon>Panagrolaimidae</taxon>
        <taxon>Panagrellus</taxon>
    </lineage>
</organism>
<protein>
    <submittedName>
        <fullName evidence="3">G_PROTEIN_RECEP_F1_2 domain-containing protein</fullName>
    </submittedName>
</protein>
<reference evidence="2" key="1">
    <citation type="journal article" date="2013" name="Genetics">
        <title>The draft genome and transcriptome of Panagrellus redivivus are shaped by the harsh demands of a free-living lifestyle.</title>
        <authorList>
            <person name="Srinivasan J."/>
            <person name="Dillman A.R."/>
            <person name="Macchietto M.G."/>
            <person name="Heikkinen L."/>
            <person name="Lakso M."/>
            <person name="Fracchia K.M."/>
            <person name="Antoshechkin I."/>
            <person name="Mortazavi A."/>
            <person name="Wong G."/>
            <person name="Sternberg P.W."/>
        </authorList>
    </citation>
    <scope>NUCLEOTIDE SEQUENCE [LARGE SCALE GENOMIC DNA]</scope>
    <source>
        <strain evidence="2">MT8872</strain>
    </source>
</reference>
<evidence type="ECO:0000313" key="3">
    <source>
        <dbReference type="WBParaSite" id="Pan_g14828.t1"/>
    </source>
</evidence>
<feature type="transmembrane region" description="Helical" evidence="1">
    <location>
        <begin position="24"/>
        <end position="49"/>
    </location>
</feature>
<proteinExistence type="predicted"/>
<dbReference type="Pfam" id="PF10320">
    <property type="entry name" value="7TM_GPCR_Srsx"/>
    <property type="match status" value="1"/>
</dbReference>
<keyword evidence="2" id="KW-1185">Reference proteome</keyword>
<dbReference type="WBParaSite" id="Pan_g14828.t1">
    <property type="protein sequence ID" value="Pan_g14828.t1"/>
    <property type="gene ID" value="Pan_g14828"/>
</dbReference>
<feature type="transmembrane region" description="Helical" evidence="1">
    <location>
        <begin position="69"/>
        <end position="91"/>
    </location>
</feature>
<keyword evidence="1" id="KW-1133">Transmembrane helix</keyword>
<dbReference type="InterPro" id="IPR019424">
    <property type="entry name" value="7TM_GPCR_Srsx"/>
</dbReference>
<dbReference type="Proteomes" id="UP000492821">
    <property type="component" value="Unassembled WGS sequence"/>
</dbReference>
<name>A0A7E4UZT0_PANRE</name>
<evidence type="ECO:0000256" key="1">
    <source>
        <dbReference type="SAM" id="Phobius"/>
    </source>
</evidence>
<dbReference type="AlphaFoldDB" id="A0A7E4UZT0"/>
<sequence>MGIERFAAVTFPSFYRNNYGQTTLTLIVLSFLFAAAATAIPAGISFFWPRPNVKYLCGRKAAFGTPFGIFDYAFNVIIISIALALNVGTYFKAMSIQQSRGSLRKIKCYTVVAVVSTVLISVPNLLSLLSATFLYVPHVFSTPAPIMECVNGALQFFINFAMNTEFRCRCFGVVSLGRYKRPNVVILSPLAS</sequence>
<reference evidence="3" key="2">
    <citation type="submission" date="2020-10" db="UniProtKB">
        <authorList>
            <consortium name="WormBaseParasite"/>
        </authorList>
    </citation>
    <scope>IDENTIFICATION</scope>
</reference>
<accession>A0A7E4UZT0</accession>
<keyword evidence="1" id="KW-0472">Membrane</keyword>
<evidence type="ECO:0000313" key="2">
    <source>
        <dbReference type="Proteomes" id="UP000492821"/>
    </source>
</evidence>
<feature type="transmembrane region" description="Helical" evidence="1">
    <location>
        <begin position="111"/>
        <end position="136"/>
    </location>
</feature>
<dbReference type="Gene3D" id="1.20.1070.10">
    <property type="entry name" value="Rhodopsin 7-helix transmembrane proteins"/>
    <property type="match status" value="1"/>
</dbReference>